<dbReference type="AlphaFoldDB" id="A0A563EYU5"/>
<feature type="domain" description="Glycosyl transferase family 1" evidence="2">
    <location>
        <begin position="490"/>
        <end position="604"/>
    </location>
</feature>
<dbReference type="CDD" id="cd03801">
    <property type="entry name" value="GT4_PimA-like"/>
    <property type="match status" value="1"/>
</dbReference>
<reference evidence="3 4" key="1">
    <citation type="submission" date="2019-07" db="EMBL/GenBank/DDBJ databases">
        <title>Lentzea xizangensis sp. nov., isolated from Qinghai-Tibetan Plateau Soils.</title>
        <authorList>
            <person name="Huang J."/>
        </authorList>
    </citation>
    <scope>NUCLEOTIDE SEQUENCE [LARGE SCALE GENOMIC DNA]</scope>
    <source>
        <strain evidence="3 4">FXJ1.1311</strain>
    </source>
</reference>
<keyword evidence="4" id="KW-1185">Reference proteome</keyword>
<dbReference type="PANTHER" id="PTHR46656:SF3">
    <property type="entry name" value="PUTATIVE-RELATED"/>
    <property type="match status" value="1"/>
</dbReference>
<proteinExistence type="predicted"/>
<organism evidence="3 4">
    <name type="scientific">Lentzea tibetensis</name>
    <dbReference type="NCBI Taxonomy" id="2591470"/>
    <lineage>
        <taxon>Bacteria</taxon>
        <taxon>Bacillati</taxon>
        <taxon>Actinomycetota</taxon>
        <taxon>Actinomycetes</taxon>
        <taxon>Pseudonocardiales</taxon>
        <taxon>Pseudonocardiaceae</taxon>
        <taxon>Lentzea</taxon>
    </lineage>
</organism>
<sequence length="707" mass="78513">MPDVAACTVATRGQLPAARVLAASYVRHHPGHTFTTLVLDGDDDLGIEDFRHLALSLTPGELADAVAPHVIRRLLDEHDVVIRLAPESLVLAPFPTFGTGLTLIAKVLTPRPGDTEFVDDVVVAVGRDAKACLDFWPQKGAFEHTVLRDPGFALAHWNLHERDLANASLIQFPGYDPATPWMLTADHADVLLSERAELREIADEYRELLLANGYEEITYGFASLVDGTPITEPMRTLFGAEQNLPQDLNAWLSEPDTPTQRNAGLNRLLMAIWDARPDLQRAFPRPLQEPGFRDWCREWGVREGVPEWALPTEPTAPQPPQNEFGVNVAGFHTAELGIGEMGRVALRAIEAAGVPHVSVVEEHSIANTVRTALDEPDSVGAPRFPISLITVNGDSTRALLEAHPEVGHERYRIGLWAWELEDFPASMHSGFGLVDEVWAVSDFTRDAIAKHSPIPVKTFPVPVPDPGEPELRAGRTRFLFAFDHNSTAGRKNPYGLVEAFHKAFPDRDDVELVIKSTNSHLHTSAAERLRLQALNDKRITLIERYLTVQELHDLYATSTAYVSLHRSEGFGLTVAEAMIRGMAVISTDYSSTPEFVDDKTGWPIPFTMVDVGEGWPPYQPEARWADPDLDAAARAMREIADDPDEARKRGRAAREHLLETRSVEAAGQWIAEQLHQAHEVWRTRQPVPASIARRAAHRVRRVVRGDR</sequence>
<dbReference type="GO" id="GO:0016757">
    <property type="term" value="F:glycosyltransferase activity"/>
    <property type="evidence" value="ECO:0007669"/>
    <property type="project" value="InterPro"/>
</dbReference>
<dbReference type="OrthoDB" id="5679686at2"/>
<evidence type="ECO:0000313" key="4">
    <source>
        <dbReference type="Proteomes" id="UP000316639"/>
    </source>
</evidence>
<protein>
    <submittedName>
        <fullName evidence="3">Glycosyltransferase family 4 protein</fullName>
    </submittedName>
</protein>
<accession>A0A563EYU5</accession>
<dbReference type="SUPFAM" id="SSF53756">
    <property type="entry name" value="UDP-Glycosyltransferase/glycogen phosphorylase"/>
    <property type="match status" value="1"/>
</dbReference>
<dbReference type="Pfam" id="PF00534">
    <property type="entry name" value="Glycos_transf_1"/>
    <property type="match status" value="1"/>
</dbReference>
<dbReference type="Gene3D" id="3.40.50.2000">
    <property type="entry name" value="Glycogen Phosphorylase B"/>
    <property type="match status" value="1"/>
</dbReference>
<gene>
    <name evidence="3" type="ORF">FKR81_06595</name>
</gene>
<keyword evidence="1 3" id="KW-0808">Transferase</keyword>
<dbReference type="PANTHER" id="PTHR46656">
    <property type="entry name" value="PUTATIVE-RELATED"/>
    <property type="match status" value="1"/>
</dbReference>
<evidence type="ECO:0000313" key="3">
    <source>
        <dbReference type="EMBL" id="TWP52793.1"/>
    </source>
</evidence>
<dbReference type="RefSeq" id="WP_146350048.1">
    <property type="nucleotide sequence ID" value="NZ_VOBR01000004.1"/>
</dbReference>
<comment type="caution">
    <text evidence="3">The sequence shown here is derived from an EMBL/GenBank/DDBJ whole genome shotgun (WGS) entry which is preliminary data.</text>
</comment>
<dbReference type="InterPro" id="IPR001296">
    <property type="entry name" value="Glyco_trans_1"/>
</dbReference>
<dbReference type="Proteomes" id="UP000316639">
    <property type="component" value="Unassembled WGS sequence"/>
</dbReference>
<evidence type="ECO:0000256" key="1">
    <source>
        <dbReference type="ARBA" id="ARBA00022679"/>
    </source>
</evidence>
<dbReference type="EMBL" id="VOBR01000004">
    <property type="protein sequence ID" value="TWP52793.1"/>
    <property type="molecule type" value="Genomic_DNA"/>
</dbReference>
<name>A0A563EYU5_9PSEU</name>
<evidence type="ECO:0000259" key="2">
    <source>
        <dbReference type="Pfam" id="PF00534"/>
    </source>
</evidence>